<dbReference type="InterPro" id="IPR051916">
    <property type="entry name" value="GPI-anchor_lipid_remodeler"/>
</dbReference>
<dbReference type="InterPro" id="IPR005135">
    <property type="entry name" value="Endo/exonuclease/phosphatase"/>
</dbReference>
<evidence type="ECO:0000259" key="1">
    <source>
        <dbReference type="Pfam" id="PF03372"/>
    </source>
</evidence>
<dbReference type="PANTHER" id="PTHR14859">
    <property type="entry name" value="CALCOFLUOR WHITE HYPERSENSITIVE PROTEIN PRECURSOR"/>
    <property type="match status" value="1"/>
</dbReference>
<dbReference type="InterPro" id="IPR036691">
    <property type="entry name" value="Endo/exonu/phosph_ase_sf"/>
</dbReference>
<dbReference type="PANTHER" id="PTHR14859:SF1">
    <property type="entry name" value="PGAP2-INTERACTING PROTEIN"/>
    <property type="match status" value="1"/>
</dbReference>
<dbReference type="SUPFAM" id="SSF56219">
    <property type="entry name" value="DNase I-like"/>
    <property type="match status" value="1"/>
</dbReference>
<dbReference type="AlphaFoldDB" id="A0A0G1IRF8"/>
<dbReference type="Pfam" id="PF03372">
    <property type="entry name" value="Exo_endo_phos"/>
    <property type="match status" value="1"/>
</dbReference>
<dbReference type="GO" id="GO:0016020">
    <property type="term" value="C:membrane"/>
    <property type="evidence" value="ECO:0007669"/>
    <property type="project" value="GOC"/>
</dbReference>
<dbReference type="EMBL" id="LCIT01000026">
    <property type="protein sequence ID" value="KKT61710.1"/>
    <property type="molecule type" value="Genomic_DNA"/>
</dbReference>
<proteinExistence type="predicted"/>
<reference evidence="2 3" key="1">
    <citation type="journal article" date="2015" name="Nature">
        <title>rRNA introns, odd ribosomes, and small enigmatic genomes across a large radiation of phyla.</title>
        <authorList>
            <person name="Brown C.T."/>
            <person name="Hug L.A."/>
            <person name="Thomas B.C."/>
            <person name="Sharon I."/>
            <person name="Castelle C.J."/>
            <person name="Singh A."/>
            <person name="Wilkins M.J."/>
            <person name="Williams K.H."/>
            <person name="Banfield J.F."/>
        </authorList>
    </citation>
    <scope>NUCLEOTIDE SEQUENCE [LARGE SCALE GENOMIC DNA]</scope>
</reference>
<comment type="caution">
    <text evidence="2">The sequence shown here is derived from an EMBL/GenBank/DDBJ whole genome shotgun (WGS) entry which is preliminary data.</text>
</comment>
<organism evidence="2 3">
    <name type="scientific">Candidatus Giovannonibacteria bacterium GW2011_GWA2_44_26</name>
    <dbReference type="NCBI Taxonomy" id="1618648"/>
    <lineage>
        <taxon>Bacteria</taxon>
        <taxon>Candidatus Giovannoniibacteriota</taxon>
    </lineage>
</organism>
<feature type="domain" description="Endonuclease/exonuclease/phosphatase" evidence="1">
    <location>
        <begin position="6"/>
        <end position="220"/>
    </location>
</feature>
<dbReference type="Gene3D" id="3.60.10.10">
    <property type="entry name" value="Endonuclease/exonuclease/phosphatase"/>
    <property type="match status" value="1"/>
</dbReference>
<dbReference type="Proteomes" id="UP000033945">
    <property type="component" value="Unassembled WGS sequence"/>
</dbReference>
<evidence type="ECO:0000313" key="2">
    <source>
        <dbReference type="EMBL" id="KKT61710.1"/>
    </source>
</evidence>
<protein>
    <recommendedName>
        <fullName evidence="1">Endonuclease/exonuclease/phosphatase domain-containing protein</fullName>
    </recommendedName>
</protein>
<evidence type="ECO:0000313" key="3">
    <source>
        <dbReference type="Proteomes" id="UP000033945"/>
    </source>
</evidence>
<name>A0A0G1IRF8_9BACT</name>
<gene>
    <name evidence="2" type="ORF">UW55_C0026G0005</name>
</gene>
<sequence>MQLKIISWNIWIDGYFDQTVDFLKTSSADIIGLQEVRADDPGRNIIGYLEELGYKHVFAPVKKTWGEKVWNDGPAIFSKYNIIKSEKFILSKTDCRAAIMADIQIGGKIFHVFNTHLIHTHQRPSKIQDEQAAALIKALPLERVIVMGDFNATPDSTAIKSLKNTLVDSDPTSAPTWSLYPEGCLECNPQDVSTRLDYIFTSKDIKTNSFKAENSKGSDHLPISVIIEI</sequence>
<dbReference type="GO" id="GO:0003824">
    <property type="term" value="F:catalytic activity"/>
    <property type="evidence" value="ECO:0007669"/>
    <property type="project" value="InterPro"/>
</dbReference>
<dbReference type="GO" id="GO:0006506">
    <property type="term" value="P:GPI anchor biosynthetic process"/>
    <property type="evidence" value="ECO:0007669"/>
    <property type="project" value="TreeGrafter"/>
</dbReference>
<accession>A0A0G1IRF8</accession>